<gene>
    <name evidence="1" type="ORF">IV87_GL000008</name>
    <name evidence="2" type="ORF">SAMN04487973_101158</name>
</gene>
<dbReference type="RefSeq" id="WP_057804862.1">
    <property type="nucleotide sequence ID" value="NZ_FOGK01000001.1"/>
</dbReference>
<organism evidence="1 3">
    <name type="scientific">Pediococcus ethanolidurans</name>
    <dbReference type="NCBI Taxonomy" id="319653"/>
    <lineage>
        <taxon>Bacteria</taxon>
        <taxon>Bacillati</taxon>
        <taxon>Bacillota</taxon>
        <taxon>Bacilli</taxon>
        <taxon>Lactobacillales</taxon>
        <taxon>Lactobacillaceae</taxon>
        <taxon>Pediococcus</taxon>
    </lineage>
</organism>
<evidence type="ECO:0000313" key="3">
    <source>
        <dbReference type="Proteomes" id="UP000051749"/>
    </source>
</evidence>
<reference evidence="2 4" key="2">
    <citation type="submission" date="2016-10" db="EMBL/GenBank/DDBJ databases">
        <authorList>
            <person name="Varghese N."/>
            <person name="Submissions S."/>
        </authorList>
    </citation>
    <scope>NUCLEOTIDE SEQUENCE [LARGE SCALE GENOMIC DNA]</scope>
    <source>
        <strain evidence="2 4">CGMCC 1.3889</strain>
    </source>
</reference>
<evidence type="ECO:0000313" key="1">
    <source>
        <dbReference type="EMBL" id="KRN83540.1"/>
    </source>
</evidence>
<sequence>MKKVDEIKRELKNIQSRRSKWLMSNRRKNIHSLFNLGINPEIALDEIYTNLSWKNYIAGPEIDDHYPPIPGAIWIFGLRILETPCYLKFQDRPNGVVFWISVHEAKYPLNFPYL</sequence>
<dbReference type="EMBL" id="JQBY01000001">
    <property type="protein sequence ID" value="KRN83540.1"/>
    <property type="molecule type" value="Genomic_DNA"/>
</dbReference>
<proteinExistence type="predicted"/>
<evidence type="ECO:0000313" key="4">
    <source>
        <dbReference type="Proteomes" id="UP000182818"/>
    </source>
</evidence>
<dbReference type="AlphaFoldDB" id="A0A0R2KB49"/>
<accession>A0A0R2KB49</accession>
<dbReference type="Proteomes" id="UP000051749">
    <property type="component" value="Unassembled WGS sequence"/>
</dbReference>
<dbReference type="OrthoDB" id="2298477at2"/>
<dbReference type="EMBL" id="FOGK01000001">
    <property type="protein sequence ID" value="SER05335.1"/>
    <property type="molecule type" value="Genomic_DNA"/>
</dbReference>
<comment type="caution">
    <text evidence="1">The sequence shown here is derived from an EMBL/GenBank/DDBJ whole genome shotgun (WGS) entry which is preliminary data.</text>
</comment>
<protein>
    <submittedName>
        <fullName evidence="1">Uncharacterized protein</fullName>
    </submittedName>
</protein>
<keyword evidence="4" id="KW-1185">Reference proteome</keyword>
<dbReference type="PATRIC" id="fig|319653.3.peg.8"/>
<reference evidence="1 3" key="1">
    <citation type="journal article" date="2015" name="Genome Announc.">
        <title>Expanding the biotechnology potential of lactobacilli through comparative genomics of 213 strains and associated genera.</title>
        <authorList>
            <person name="Sun Z."/>
            <person name="Harris H.M."/>
            <person name="McCann A."/>
            <person name="Guo C."/>
            <person name="Argimon S."/>
            <person name="Zhang W."/>
            <person name="Yang X."/>
            <person name="Jeffery I.B."/>
            <person name="Cooney J.C."/>
            <person name="Kagawa T.F."/>
            <person name="Liu W."/>
            <person name="Song Y."/>
            <person name="Salvetti E."/>
            <person name="Wrobel A."/>
            <person name="Rasinkangas P."/>
            <person name="Parkhill J."/>
            <person name="Rea M.C."/>
            <person name="O'Sullivan O."/>
            <person name="Ritari J."/>
            <person name="Douillard F.P."/>
            <person name="Paul Ross R."/>
            <person name="Yang R."/>
            <person name="Briner A.E."/>
            <person name="Felis G.E."/>
            <person name="de Vos W.M."/>
            <person name="Barrangou R."/>
            <person name="Klaenhammer T.R."/>
            <person name="Caufield P.W."/>
            <person name="Cui Y."/>
            <person name="Zhang H."/>
            <person name="O'Toole P.W."/>
        </authorList>
    </citation>
    <scope>NUCLEOTIDE SEQUENCE [LARGE SCALE GENOMIC DNA]</scope>
    <source>
        <strain evidence="1 3">DSM 22301</strain>
    </source>
</reference>
<name>A0A0R2KB49_9LACO</name>
<dbReference type="STRING" id="319653.SAMN04487973_101158"/>
<evidence type="ECO:0000313" key="2">
    <source>
        <dbReference type="EMBL" id="SER05335.1"/>
    </source>
</evidence>
<dbReference type="Proteomes" id="UP000182818">
    <property type="component" value="Unassembled WGS sequence"/>
</dbReference>